<dbReference type="PANTHER" id="PTHR44688:SF16">
    <property type="entry name" value="DNA-BINDING TRANSCRIPTIONAL ACTIVATOR DEVR_DOSR"/>
    <property type="match status" value="1"/>
</dbReference>
<dbReference type="InterPro" id="IPR011006">
    <property type="entry name" value="CheY-like_superfamily"/>
</dbReference>
<dbReference type="SMART" id="SM00448">
    <property type="entry name" value="REC"/>
    <property type="match status" value="1"/>
</dbReference>
<feature type="modified residue" description="4-aspartylphosphate" evidence="4">
    <location>
        <position position="57"/>
    </location>
</feature>
<keyword evidence="2" id="KW-0238">DNA-binding</keyword>
<dbReference type="GO" id="GO:0003677">
    <property type="term" value="F:DNA binding"/>
    <property type="evidence" value="ECO:0007669"/>
    <property type="project" value="UniProtKB-KW"/>
</dbReference>
<evidence type="ECO:0000313" key="9">
    <source>
        <dbReference type="Proteomes" id="UP000019146"/>
    </source>
</evidence>
<evidence type="ECO:0000256" key="1">
    <source>
        <dbReference type="ARBA" id="ARBA00023015"/>
    </source>
</evidence>
<keyword evidence="1" id="KW-0805">Transcription regulation</keyword>
<evidence type="ECO:0000256" key="5">
    <source>
        <dbReference type="SAM" id="MobiDB-lite"/>
    </source>
</evidence>
<dbReference type="Proteomes" id="UP000019146">
    <property type="component" value="Chromosome 1"/>
</dbReference>
<dbReference type="GO" id="GO:0000160">
    <property type="term" value="P:phosphorelay signal transduction system"/>
    <property type="evidence" value="ECO:0007669"/>
    <property type="project" value="InterPro"/>
</dbReference>
<dbReference type="Gene3D" id="1.10.10.10">
    <property type="entry name" value="Winged helix-like DNA-binding domain superfamily/Winged helix DNA-binding domain"/>
    <property type="match status" value="1"/>
</dbReference>
<dbReference type="InterPro" id="IPR000792">
    <property type="entry name" value="Tscrpt_reg_LuxR_C"/>
</dbReference>
<dbReference type="AlphaFoldDB" id="A0A0P0R4U8"/>
<gene>
    <name evidence="8" type="ORF">K788_0008462</name>
</gene>
<dbReference type="InterPro" id="IPR036388">
    <property type="entry name" value="WH-like_DNA-bd_sf"/>
</dbReference>
<dbReference type="CDD" id="cd06170">
    <property type="entry name" value="LuxR_C_like"/>
    <property type="match status" value="1"/>
</dbReference>
<name>A0A0P0R4U8_9BURK</name>
<proteinExistence type="predicted"/>
<dbReference type="RefSeq" id="WP_035986030.1">
    <property type="nucleotide sequence ID" value="NZ_CP012746.1"/>
</dbReference>
<dbReference type="SUPFAM" id="SSF46894">
    <property type="entry name" value="C-terminal effector domain of the bipartite response regulators"/>
    <property type="match status" value="1"/>
</dbReference>
<dbReference type="PROSITE" id="PS50110">
    <property type="entry name" value="RESPONSE_REGULATORY"/>
    <property type="match status" value="1"/>
</dbReference>
<evidence type="ECO:0000259" key="6">
    <source>
        <dbReference type="PROSITE" id="PS50043"/>
    </source>
</evidence>
<organism evidence="8 9">
    <name type="scientific">Paraburkholderia caribensis MBA4</name>
    <dbReference type="NCBI Taxonomy" id="1323664"/>
    <lineage>
        <taxon>Bacteria</taxon>
        <taxon>Pseudomonadati</taxon>
        <taxon>Pseudomonadota</taxon>
        <taxon>Betaproteobacteria</taxon>
        <taxon>Burkholderiales</taxon>
        <taxon>Burkholderiaceae</taxon>
        <taxon>Paraburkholderia</taxon>
    </lineage>
</organism>
<accession>A0A0P0R4U8</accession>
<dbReference type="PANTHER" id="PTHR44688">
    <property type="entry name" value="DNA-BINDING TRANSCRIPTIONAL ACTIVATOR DEVR_DOSR"/>
    <property type="match status" value="1"/>
</dbReference>
<evidence type="ECO:0000256" key="4">
    <source>
        <dbReference type="PROSITE-ProRule" id="PRU00169"/>
    </source>
</evidence>
<dbReference type="Gene3D" id="3.40.50.2300">
    <property type="match status" value="1"/>
</dbReference>
<dbReference type="GO" id="GO:0006355">
    <property type="term" value="P:regulation of DNA-templated transcription"/>
    <property type="evidence" value="ECO:0007669"/>
    <property type="project" value="InterPro"/>
</dbReference>
<dbReference type="KEGG" id="bcai:K788_0008462"/>
<keyword evidence="3" id="KW-0804">Transcription</keyword>
<protein>
    <submittedName>
        <fullName evidence="8">Two component transcriptional regulator, LuxR family</fullName>
    </submittedName>
</protein>
<sequence length="247" mass="26766">MSEAAALVYVVDDDPSVRRALTRLVRSAGHEVEAYGSAREFLEHACGERTPACVVLDVQLPDLSGLELQRELDARLPIVFLTGHGDIAMTVGAIKAGATDFLTKPVRDDDLLRAIDLALARSVEVSKSIHELEELRSRVGRLTVREREVMNLVVLGRLNKQVACELGTVEKTVKAHRARVMQKMEVSSLAELVRIADKVAVSNPAHHAHPANHLPEQLPADSSAAARKPASGRIRDQGPIPPTPAVS</sequence>
<feature type="region of interest" description="Disordered" evidence="5">
    <location>
        <begin position="204"/>
        <end position="247"/>
    </location>
</feature>
<dbReference type="SMART" id="SM00421">
    <property type="entry name" value="HTH_LUXR"/>
    <property type="match status" value="1"/>
</dbReference>
<dbReference type="PRINTS" id="PR00038">
    <property type="entry name" value="HTHLUXR"/>
</dbReference>
<dbReference type="InterPro" id="IPR016032">
    <property type="entry name" value="Sig_transdc_resp-reg_C-effctor"/>
</dbReference>
<reference evidence="8 9" key="1">
    <citation type="journal article" date="2014" name="Genome Announc.">
        <title>Draft Genome Sequence of the Haloacid-Degrading Burkholderia caribensis Strain MBA4.</title>
        <authorList>
            <person name="Pan Y."/>
            <person name="Kong K.F."/>
            <person name="Tsang J.S."/>
        </authorList>
    </citation>
    <scope>NUCLEOTIDE SEQUENCE [LARGE SCALE GENOMIC DNA]</scope>
    <source>
        <strain evidence="8 9">MBA4</strain>
    </source>
</reference>
<evidence type="ECO:0000313" key="8">
    <source>
        <dbReference type="EMBL" id="ALL62745.1"/>
    </source>
</evidence>
<dbReference type="GeneID" id="69967066"/>
<feature type="domain" description="HTH luxR-type" evidence="6">
    <location>
        <begin position="135"/>
        <end position="200"/>
    </location>
</feature>
<dbReference type="CDD" id="cd17537">
    <property type="entry name" value="REC_FixJ"/>
    <property type="match status" value="1"/>
</dbReference>
<evidence type="ECO:0000256" key="3">
    <source>
        <dbReference type="ARBA" id="ARBA00023163"/>
    </source>
</evidence>
<evidence type="ECO:0000259" key="7">
    <source>
        <dbReference type="PROSITE" id="PS50110"/>
    </source>
</evidence>
<dbReference type="EMBL" id="CP012746">
    <property type="protein sequence ID" value="ALL62745.1"/>
    <property type="molecule type" value="Genomic_DNA"/>
</dbReference>
<dbReference type="PROSITE" id="PS50043">
    <property type="entry name" value="HTH_LUXR_2"/>
    <property type="match status" value="1"/>
</dbReference>
<dbReference type="SUPFAM" id="SSF52172">
    <property type="entry name" value="CheY-like"/>
    <property type="match status" value="1"/>
</dbReference>
<evidence type="ECO:0000256" key="2">
    <source>
        <dbReference type="ARBA" id="ARBA00023125"/>
    </source>
</evidence>
<dbReference type="InterPro" id="IPR001789">
    <property type="entry name" value="Sig_transdc_resp-reg_receiver"/>
</dbReference>
<dbReference type="Pfam" id="PF00072">
    <property type="entry name" value="Response_reg"/>
    <property type="match status" value="1"/>
</dbReference>
<dbReference type="Pfam" id="PF00196">
    <property type="entry name" value="GerE"/>
    <property type="match status" value="1"/>
</dbReference>
<keyword evidence="4" id="KW-0597">Phosphoprotein</keyword>
<feature type="domain" description="Response regulatory" evidence="7">
    <location>
        <begin position="7"/>
        <end position="119"/>
    </location>
</feature>